<dbReference type="Gene3D" id="3.30.830.10">
    <property type="entry name" value="Metalloenzyme, LuxS/M16 peptidase-like"/>
    <property type="match status" value="1"/>
</dbReference>
<feature type="region of interest" description="Disordered" evidence="1">
    <location>
        <begin position="269"/>
        <end position="299"/>
    </location>
</feature>
<organism evidence="2 3">
    <name type="scientific">Chondromyces apiculatus DSM 436</name>
    <dbReference type="NCBI Taxonomy" id="1192034"/>
    <lineage>
        <taxon>Bacteria</taxon>
        <taxon>Pseudomonadati</taxon>
        <taxon>Myxococcota</taxon>
        <taxon>Polyangia</taxon>
        <taxon>Polyangiales</taxon>
        <taxon>Polyangiaceae</taxon>
        <taxon>Chondromyces</taxon>
    </lineage>
</organism>
<dbReference type="GO" id="GO:0046872">
    <property type="term" value="F:metal ion binding"/>
    <property type="evidence" value="ECO:0007669"/>
    <property type="project" value="InterPro"/>
</dbReference>
<dbReference type="AlphaFoldDB" id="A0A017ST12"/>
<protein>
    <recommendedName>
        <fullName evidence="4">Peptidase M16 C-terminal domain-containing protein</fullName>
    </recommendedName>
</protein>
<sequence>MAAALLLSGCASAGGEGAGPAPVAVASVPGGGADVAGASEAGDEDFRYVPPLPALAATVAAPRVEAFHLAGGQRVAVVERHEVPLVHVAVRVPWAGSSKAGVSTLAGELLLGAKAPGSTRTLGEELRALGAAQGFLAYEEDAFLGFSVTPEALEEALRAVWRGLGPRAALDAETFEEARKRRLTQIEQLGAEGMHDQMRRRIDESLFAPGHPYRVNAEKEVSALRTLKAADVLRQREAALRPEALSVAIVGDVATAAVRAMLAPLAAAPATSASPAGGAREGDGKGPAAGARKASRGEPGAQLARGLFLVEEPGREEVDVAVTLPLRDPDGAELPVTTELRGLIAQVVWVHVNQMLPKRVSQTFSWVRWRREQPLFEFGGRVQPDDAARFVVAVRLGLQMVETQLLTNAVLEALQDDVAARAAKLLGSSEALARTLTRLGDADVTLTRVFAEQDAIRTLPAEALRGMIQGQVRSEEMRVVVVGAADKARPALEALGITPVSARKRAADKAGAKAGDKGAKAGDKGAGGAGR</sequence>
<evidence type="ECO:0000313" key="3">
    <source>
        <dbReference type="Proteomes" id="UP000019678"/>
    </source>
</evidence>
<accession>A0A017ST12</accession>
<dbReference type="STRING" id="1192034.CAP_1383"/>
<name>A0A017ST12_9BACT</name>
<comment type="caution">
    <text evidence="2">The sequence shown here is derived from an EMBL/GenBank/DDBJ whole genome shotgun (WGS) entry which is preliminary data.</text>
</comment>
<feature type="compositionally biased region" description="Low complexity" evidence="1">
    <location>
        <begin position="269"/>
        <end position="278"/>
    </location>
</feature>
<dbReference type="EMBL" id="ASRX01000136">
    <property type="protein sequence ID" value="EYF00079.1"/>
    <property type="molecule type" value="Genomic_DNA"/>
</dbReference>
<gene>
    <name evidence="2" type="ORF">CAP_1383</name>
</gene>
<evidence type="ECO:0008006" key="4">
    <source>
        <dbReference type="Google" id="ProtNLM"/>
    </source>
</evidence>
<dbReference type="Proteomes" id="UP000019678">
    <property type="component" value="Unassembled WGS sequence"/>
</dbReference>
<evidence type="ECO:0000313" key="2">
    <source>
        <dbReference type="EMBL" id="EYF00079.1"/>
    </source>
</evidence>
<proteinExistence type="predicted"/>
<feature type="region of interest" description="Disordered" evidence="1">
    <location>
        <begin position="502"/>
        <end position="531"/>
    </location>
</feature>
<keyword evidence="3" id="KW-1185">Reference proteome</keyword>
<dbReference type="eggNOG" id="COG0612">
    <property type="taxonomic scope" value="Bacteria"/>
</dbReference>
<evidence type="ECO:0000256" key="1">
    <source>
        <dbReference type="SAM" id="MobiDB-lite"/>
    </source>
</evidence>
<dbReference type="SUPFAM" id="SSF63411">
    <property type="entry name" value="LuxS/MPP-like metallohydrolase"/>
    <property type="match status" value="1"/>
</dbReference>
<reference evidence="2 3" key="1">
    <citation type="submission" date="2013-05" db="EMBL/GenBank/DDBJ databases">
        <title>Genome assembly of Chondromyces apiculatus DSM 436.</title>
        <authorList>
            <person name="Sharma G."/>
            <person name="Khatri I."/>
            <person name="Kaur C."/>
            <person name="Mayilraj S."/>
            <person name="Subramanian S."/>
        </authorList>
    </citation>
    <scope>NUCLEOTIDE SEQUENCE [LARGE SCALE GENOMIC DNA]</scope>
    <source>
        <strain evidence="2 3">DSM 436</strain>
    </source>
</reference>
<feature type="compositionally biased region" description="Basic and acidic residues" evidence="1">
    <location>
        <begin position="505"/>
        <end position="523"/>
    </location>
</feature>
<dbReference type="InterPro" id="IPR011249">
    <property type="entry name" value="Metalloenz_LuxS/M16"/>
</dbReference>